<dbReference type="Gene3D" id="2.120.10.30">
    <property type="entry name" value="TolB, C-terminal domain"/>
    <property type="match status" value="1"/>
</dbReference>
<dbReference type="PRINTS" id="PR00606">
    <property type="entry name" value="CYTCHROMECID"/>
</dbReference>
<keyword evidence="10" id="KW-1185">Reference proteome</keyword>
<dbReference type="InterPro" id="IPR022409">
    <property type="entry name" value="PKD/Chitinase_dom"/>
</dbReference>
<accession>A0ABP8LQD0</accession>
<evidence type="ECO:0000259" key="8">
    <source>
        <dbReference type="PROSITE" id="PS51007"/>
    </source>
</evidence>
<dbReference type="PANTHER" id="PTHR40469:SF2">
    <property type="entry name" value="GALACTOSE-BINDING DOMAIN-LIKE SUPERFAMILY PROTEIN"/>
    <property type="match status" value="1"/>
</dbReference>
<dbReference type="CDD" id="cd00146">
    <property type="entry name" value="PKD"/>
    <property type="match status" value="1"/>
</dbReference>
<dbReference type="InterPro" id="IPR011041">
    <property type="entry name" value="Quinoprot_gluc/sorb_DH_b-prop"/>
</dbReference>
<dbReference type="Pfam" id="PF06283">
    <property type="entry name" value="ThuA"/>
    <property type="match status" value="1"/>
</dbReference>
<comment type="caution">
    <text evidence="9">The sequence shown here is derived from an EMBL/GenBank/DDBJ whole genome shotgun (WGS) entry which is preliminary data.</text>
</comment>
<dbReference type="Gene3D" id="1.10.760.10">
    <property type="entry name" value="Cytochrome c-like domain"/>
    <property type="match status" value="1"/>
</dbReference>
<proteinExistence type="predicted"/>
<evidence type="ECO:0008006" key="11">
    <source>
        <dbReference type="Google" id="ProtNLM"/>
    </source>
</evidence>
<evidence type="ECO:0000256" key="6">
    <source>
        <dbReference type="PROSITE-ProRule" id="PRU00433"/>
    </source>
</evidence>
<evidence type="ECO:0000313" key="9">
    <source>
        <dbReference type="EMBL" id="GAA4432455.1"/>
    </source>
</evidence>
<dbReference type="CDD" id="cd04084">
    <property type="entry name" value="CBM6_xylanase-like"/>
    <property type="match status" value="1"/>
</dbReference>
<keyword evidence="3 6" id="KW-0479">Metal-binding</keyword>
<dbReference type="SMART" id="SM00089">
    <property type="entry name" value="PKD"/>
    <property type="match status" value="1"/>
</dbReference>
<dbReference type="InterPro" id="IPR005084">
    <property type="entry name" value="CBM6"/>
</dbReference>
<keyword evidence="1" id="KW-0813">Transport</keyword>
<feature type="domain" description="PKD" evidence="7">
    <location>
        <begin position="696"/>
        <end position="776"/>
    </location>
</feature>
<evidence type="ECO:0000256" key="4">
    <source>
        <dbReference type="ARBA" id="ARBA00022982"/>
    </source>
</evidence>
<evidence type="ECO:0000259" key="7">
    <source>
        <dbReference type="PROSITE" id="PS50093"/>
    </source>
</evidence>
<dbReference type="InterPro" id="IPR011042">
    <property type="entry name" value="6-blade_b-propeller_TolB-like"/>
</dbReference>
<evidence type="ECO:0000256" key="3">
    <source>
        <dbReference type="ARBA" id="ARBA00022723"/>
    </source>
</evidence>
<keyword evidence="2 6" id="KW-0349">Heme</keyword>
<dbReference type="Gene3D" id="2.60.40.10">
    <property type="entry name" value="Immunoglobulins"/>
    <property type="match status" value="1"/>
</dbReference>
<dbReference type="Gene3D" id="2.60.120.260">
    <property type="entry name" value="Galactose-binding domain-like"/>
    <property type="match status" value="1"/>
</dbReference>
<dbReference type="InterPro" id="IPR013783">
    <property type="entry name" value="Ig-like_fold"/>
</dbReference>
<name>A0ABP8LQD0_9BACT</name>
<dbReference type="InterPro" id="IPR012938">
    <property type="entry name" value="Glc/Sorbosone_DH"/>
</dbReference>
<dbReference type="InterPro" id="IPR029062">
    <property type="entry name" value="Class_I_gatase-like"/>
</dbReference>
<dbReference type="SUPFAM" id="SSF52317">
    <property type="entry name" value="Class I glutamine amidotransferase-like"/>
    <property type="match status" value="1"/>
</dbReference>
<dbReference type="SUPFAM" id="SSF46626">
    <property type="entry name" value="Cytochrome c"/>
    <property type="match status" value="1"/>
</dbReference>
<dbReference type="Pfam" id="PF07995">
    <property type="entry name" value="GSDH"/>
    <property type="match status" value="1"/>
</dbReference>
<protein>
    <recommendedName>
        <fullName evidence="11">Cytochrome c</fullName>
    </recommendedName>
</protein>
<dbReference type="InterPro" id="IPR000601">
    <property type="entry name" value="PKD_dom"/>
</dbReference>
<keyword evidence="5 6" id="KW-0408">Iron</keyword>
<dbReference type="Pfam" id="PF00034">
    <property type="entry name" value="Cytochrom_C"/>
    <property type="match status" value="1"/>
</dbReference>
<organism evidence="9 10">
    <name type="scientific">Ravibacter arvi</name>
    <dbReference type="NCBI Taxonomy" id="2051041"/>
    <lineage>
        <taxon>Bacteria</taxon>
        <taxon>Pseudomonadati</taxon>
        <taxon>Bacteroidota</taxon>
        <taxon>Cytophagia</taxon>
        <taxon>Cytophagales</taxon>
        <taxon>Spirosomataceae</taxon>
        <taxon>Ravibacter</taxon>
    </lineage>
</organism>
<dbReference type="PROSITE" id="PS51007">
    <property type="entry name" value="CYTC"/>
    <property type="match status" value="1"/>
</dbReference>
<dbReference type="PANTHER" id="PTHR40469">
    <property type="entry name" value="SECRETED GLYCOSYL HYDROLASE"/>
    <property type="match status" value="1"/>
</dbReference>
<evidence type="ECO:0000256" key="5">
    <source>
        <dbReference type="ARBA" id="ARBA00023004"/>
    </source>
</evidence>
<dbReference type="InterPro" id="IPR036909">
    <property type="entry name" value="Cyt_c-like_dom_sf"/>
</dbReference>
<dbReference type="SUPFAM" id="SSF49299">
    <property type="entry name" value="PKD domain"/>
    <property type="match status" value="1"/>
</dbReference>
<evidence type="ECO:0000256" key="2">
    <source>
        <dbReference type="ARBA" id="ARBA00022617"/>
    </source>
</evidence>
<reference evidence="10" key="1">
    <citation type="journal article" date="2019" name="Int. J. Syst. Evol. Microbiol.">
        <title>The Global Catalogue of Microorganisms (GCM) 10K type strain sequencing project: providing services to taxonomists for standard genome sequencing and annotation.</title>
        <authorList>
            <consortium name="The Broad Institute Genomics Platform"/>
            <consortium name="The Broad Institute Genome Sequencing Center for Infectious Disease"/>
            <person name="Wu L."/>
            <person name="Ma J."/>
        </authorList>
    </citation>
    <scope>NUCLEOTIDE SEQUENCE [LARGE SCALE GENOMIC DNA]</scope>
    <source>
        <strain evidence="10">JCM 31920</strain>
    </source>
</reference>
<keyword evidence="4" id="KW-0249">Electron transport</keyword>
<evidence type="ECO:0000256" key="1">
    <source>
        <dbReference type="ARBA" id="ARBA00022448"/>
    </source>
</evidence>
<dbReference type="SUPFAM" id="SSF50952">
    <property type="entry name" value="Soluble quinoprotein glucose dehydrogenase"/>
    <property type="match status" value="1"/>
</dbReference>
<gene>
    <name evidence="9" type="ORF">GCM10023091_04550</name>
</gene>
<dbReference type="Pfam" id="PF18911">
    <property type="entry name" value="PKD_4"/>
    <property type="match status" value="1"/>
</dbReference>
<evidence type="ECO:0000313" key="10">
    <source>
        <dbReference type="Proteomes" id="UP001501508"/>
    </source>
</evidence>
<dbReference type="Pfam" id="PF03422">
    <property type="entry name" value="CBM_6"/>
    <property type="match status" value="1"/>
</dbReference>
<dbReference type="EMBL" id="BAABEY010000002">
    <property type="protein sequence ID" value="GAA4432455.1"/>
    <property type="molecule type" value="Genomic_DNA"/>
</dbReference>
<dbReference type="Proteomes" id="UP001501508">
    <property type="component" value="Unassembled WGS sequence"/>
</dbReference>
<dbReference type="InterPro" id="IPR002324">
    <property type="entry name" value="Cyt_c_ID"/>
</dbReference>
<dbReference type="InterPro" id="IPR035986">
    <property type="entry name" value="PKD_dom_sf"/>
</dbReference>
<dbReference type="PROSITE" id="PS50093">
    <property type="entry name" value="PKD"/>
    <property type="match status" value="1"/>
</dbReference>
<feature type="domain" description="Cytochrome c" evidence="8">
    <location>
        <begin position="849"/>
        <end position="934"/>
    </location>
</feature>
<dbReference type="Gene3D" id="3.40.50.880">
    <property type="match status" value="1"/>
</dbReference>
<dbReference type="RefSeq" id="WP_345026397.1">
    <property type="nucleotide sequence ID" value="NZ_BAABEY010000002.1"/>
</dbReference>
<dbReference type="InterPro" id="IPR009056">
    <property type="entry name" value="Cyt_c-like_dom"/>
</dbReference>
<dbReference type="InterPro" id="IPR029010">
    <property type="entry name" value="ThuA-like"/>
</dbReference>
<sequence length="1118" mass="124206">MKSIRRLALVGSLLVSVPFVSHGQEGKRILVFSKTKGFRHASIPSGKKALQKLGRENGYAVDTTENATVFTENNLQRYGAVVFLNTTGDVLNDEQQQAFERYIQGGGGYAGVHAATDTEYDWPWYNKLAGAYFLSHPGNPNVQEGEAYAVRKDHPSMFGFPDRWKIKDEFYDFKSFNKDVDVLVKIDEKTYKDGKMGDDHPMSWYHEFDGGKAFYTNFGHEDATYENPVFLKHLLGGLQYVWADKIDYSKARPEENRFSKNVLTEGLDEPTELVVLDDQRVLFSERKGKVKLWDPRKKAIKVVADVPVFTKFEYGLMGLNIDPGFKTNKWVYLFYSPVSAASDTAQHLSRFVYDDVRDTLLLDTEKVVLTVPVKRTDCCHTGGSIEWDAKGNLYLSTGDDTNPFASNGFSPSDGRPGREGWNAMATSSNTNDLRGKILRIKPKDDGTYTIPEGNLFPAGNPKARPEIYVMGNRNPYRISVDKRTGFLYWGEVGPDAANDSPERGPRGHDEVNQARKAGYYGWPLFVADNRAYNRYNFDTKESGEKYDALKPVNDSPHNTGLKDLPPAQPAFIYYPYADSPEFGPIVGKGGRNAMAGPVYYFDDFGNGKDKFPRYYDGKFFAYDWIRDYINVVSMNRKGDLTHIERFMPNEKFSHPIDMQFAGDGSLYLLEYGNKWFAQNDDARLVHITFNAGNRAPKPVISADKTVGAVPMTVKFSSVGSIDYDGDAISYQWDFGRGQGKSTEANPTFVYKRSGEYTATLTVTDALGNAKSSSVTVKAGNEPPQVQIAIKGNQSFYWNGKPVVYEVKVADKEDGTLAARKIAPEDVYMNINYLEGFDKTLLAQGHQANTGFATGKRLIELSDCQACHTVNQKSIGPTYSEIARKYEKDNDAQKRLAKKIIEGGGGVWGEQAMAPHPQHKMSETEDMVKYILSLAKEQKSSKPLKGSYMPENKEKPGAYVFSASYTDKGTHAIGPLTGGQTVSLRPALLPAGAYDDGMNVLKYKLPEGAPNAGKEVVVGSSDKAFIRFDDIDLSQIKNISVSAMSAKGRTSGGKLEVRYDSPAGPKIGEAKIGEETSQPVKIAVKPAAVPGKRPLYFIYINPDAKGRPLFTLGDISFEI</sequence>